<dbReference type="Pfam" id="PF00011">
    <property type="entry name" value="HSP20"/>
    <property type="match status" value="1"/>
</dbReference>
<evidence type="ECO:0000259" key="5">
    <source>
        <dbReference type="PROSITE" id="PS01031"/>
    </source>
</evidence>
<dbReference type="AlphaFoldDB" id="A0AA35TGD3"/>
<feature type="region of interest" description="Disordered" evidence="4">
    <location>
        <begin position="120"/>
        <end position="155"/>
    </location>
</feature>
<evidence type="ECO:0000256" key="3">
    <source>
        <dbReference type="RuleBase" id="RU003616"/>
    </source>
</evidence>
<reference evidence="6" key="1">
    <citation type="submission" date="2023-03" db="EMBL/GenBank/DDBJ databases">
        <authorList>
            <person name="Steffen K."/>
            <person name="Cardenas P."/>
        </authorList>
    </citation>
    <scope>NUCLEOTIDE SEQUENCE</scope>
</reference>
<dbReference type="Proteomes" id="UP001174909">
    <property type="component" value="Unassembled WGS sequence"/>
</dbReference>
<dbReference type="CDD" id="cd06464">
    <property type="entry name" value="ACD_sHsps-like"/>
    <property type="match status" value="1"/>
</dbReference>
<evidence type="ECO:0000256" key="4">
    <source>
        <dbReference type="SAM" id="MobiDB-lite"/>
    </source>
</evidence>
<feature type="domain" description="SHSP" evidence="5">
    <location>
        <begin position="14"/>
        <end position="126"/>
    </location>
</feature>
<dbReference type="InterPro" id="IPR002068">
    <property type="entry name" value="A-crystallin/Hsp20_dom"/>
</dbReference>
<comment type="caution">
    <text evidence="6">The sequence shown here is derived from an EMBL/GenBank/DDBJ whole genome shotgun (WGS) entry which is preliminary data.</text>
</comment>
<dbReference type="InterPro" id="IPR008978">
    <property type="entry name" value="HSP20-like_chaperone"/>
</dbReference>
<comment type="similarity">
    <text evidence="2 3">Belongs to the small heat shock protein (HSP20) family.</text>
</comment>
<protein>
    <submittedName>
        <fullName evidence="6">Small heat shock protein C4</fullName>
    </submittedName>
</protein>
<keyword evidence="7" id="KW-1185">Reference proteome</keyword>
<dbReference type="SUPFAM" id="SSF49764">
    <property type="entry name" value="HSP20-like chaperones"/>
    <property type="match status" value="1"/>
</dbReference>
<proteinExistence type="inferred from homology"/>
<evidence type="ECO:0000313" key="7">
    <source>
        <dbReference type="Proteomes" id="UP001174909"/>
    </source>
</evidence>
<sequence length="155" mass="16913">MWRRFDTVPGDDHNGIEAWAAPLDVVADGDDFVVSASLPGVAPDNIQVAIEDNVLTIRGETASHFENSNGNYLMRERRSGSFHRSLRLPDTVDQGKAEPRYEHGVLTITLPKAEAKKAKRFEVKSGGGPRRHPGQLGWQAGPGELRDQCPGATCP</sequence>
<dbReference type="PROSITE" id="PS01031">
    <property type="entry name" value="SHSP"/>
    <property type="match status" value="1"/>
</dbReference>
<name>A0AA35TGD3_GEOBA</name>
<organism evidence="6 7">
    <name type="scientific">Geodia barretti</name>
    <name type="common">Barrett's horny sponge</name>
    <dbReference type="NCBI Taxonomy" id="519541"/>
    <lineage>
        <taxon>Eukaryota</taxon>
        <taxon>Metazoa</taxon>
        <taxon>Porifera</taxon>
        <taxon>Demospongiae</taxon>
        <taxon>Heteroscleromorpha</taxon>
        <taxon>Tetractinellida</taxon>
        <taxon>Astrophorina</taxon>
        <taxon>Geodiidae</taxon>
        <taxon>Geodia</taxon>
    </lineage>
</organism>
<evidence type="ECO:0000313" key="6">
    <source>
        <dbReference type="EMBL" id="CAI8047473.1"/>
    </source>
</evidence>
<evidence type="ECO:0000256" key="2">
    <source>
        <dbReference type="PROSITE-ProRule" id="PRU00285"/>
    </source>
</evidence>
<keyword evidence="1 6" id="KW-0346">Stress response</keyword>
<dbReference type="PANTHER" id="PTHR11527">
    <property type="entry name" value="HEAT-SHOCK PROTEIN 20 FAMILY MEMBER"/>
    <property type="match status" value="1"/>
</dbReference>
<evidence type="ECO:0000256" key="1">
    <source>
        <dbReference type="ARBA" id="ARBA00023016"/>
    </source>
</evidence>
<gene>
    <name evidence="6" type="ORF">GBAR_LOCUS26237</name>
</gene>
<dbReference type="Gene3D" id="2.60.40.790">
    <property type="match status" value="1"/>
</dbReference>
<accession>A0AA35TGD3</accession>
<dbReference type="InterPro" id="IPR031107">
    <property type="entry name" value="Small_HSP"/>
</dbReference>
<dbReference type="EMBL" id="CASHTH010003643">
    <property type="protein sequence ID" value="CAI8047473.1"/>
    <property type="molecule type" value="Genomic_DNA"/>
</dbReference>